<gene>
    <name evidence="2" type="ORF">FOZ63_022704</name>
</gene>
<reference evidence="2 3" key="1">
    <citation type="submission" date="2020-04" db="EMBL/GenBank/DDBJ databases">
        <title>Perkinsus olseni comparative genomics.</title>
        <authorList>
            <person name="Bogema D.R."/>
        </authorList>
    </citation>
    <scope>NUCLEOTIDE SEQUENCE [LARGE SCALE GENOMIC DNA]</scope>
    <source>
        <strain evidence="2 3">ATCC PRA-207</strain>
    </source>
</reference>
<evidence type="ECO:0000313" key="2">
    <source>
        <dbReference type="EMBL" id="KAF4711319.1"/>
    </source>
</evidence>
<keyword evidence="3" id="KW-1185">Reference proteome</keyword>
<evidence type="ECO:0000256" key="1">
    <source>
        <dbReference type="SAM" id="SignalP"/>
    </source>
</evidence>
<evidence type="ECO:0000313" key="3">
    <source>
        <dbReference type="Proteomes" id="UP000553632"/>
    </source>
</evidence>
<dbReference type="PROSITE" id="PS51257">
    <property type="entry name" value="PROKAR_LIPOPROTEIN"/>
    <property type="match status" value="1"/>
</dbReference>
<organism evidence="2 3">
    <name type="scientific">Perkinsus olseni</name>
    <name type="common">Perkinsus atlanticus</name>
    <dbReference type="NCBI Taxonomy" id="32597"/>
    <lineage>
        <taxon>Eukaryota</taxon>
        <taxon>Sar</taxon>
        <taxon>Alveolata</taxon>
        <taxon>Perkinsozoa</taxon>
        <taxon>Perkinsea</taxon>
        <taxon>Perkinsida</taxon>
        <taxon>Perkinsidae</taxon>
        <taxon>Perkinsus</taxon>
    </lineage>
</organism>
<comment type="caution">
    <text evidence="2">The sequence shown here is derived from an EMBL/GenBank/DDBJ whole genome shotgun (WGS) entry which is preliminary data.</text>
</comment>
<feature type="non-terminal residue" evidence="2">
    <location>
        <position position="254"/>
    </location>
</feature>
<dbReference type="AlphaFoldDB" id="A0A7J6QRU9"/>
<dbReference type="Proteomes" id="UP000553632">
    <property type="component" value="Unassembled WGS sequence"/>
</dbReference>
<name>A0A7J6QRU9_PEROL</name>
<proteinExistence type="predicted"/>
<dbReference type="EMBL" id="JABANO010030784">
    <property type="protein sequence ID" value="KAF4711319.1"/>
    <property type="molecule type" value="Genomic_DNA"/>
</dbReference>
<feature type="signal peptide" evidence="1">
    <location>
        <begin position="1"/>
        <end position="20"/>
    </location>
</feature>
<feature type="chain" id="PRO_5029540392" evidence="1">
    <location>
        <begin position="21"/>
        <end position="254"/>
    </location>
</feature>
<accession>A0A7J6QRU9</accession>
<keyword evidence="1" id="KW-0732">Signal</keyword>
<protein>
    <submittedName>
        <fullName evidence="2">Uncharacterized protein</fullName>
    </submittedName>
</protein>
<sequence>MVSKSHSLAATLFVLASCLGGMEVSFSSQEWLLPTHDICQMFSLGVNKFLLDGSALLYNGSIVSEVENVTKVNEIADCAKTYDDYPYDECSPGKFNFTAFKFEAQSYIAQYDKFSWKIAPMIGKVIRRSLRTKSGRPVRASLGFAAESLDPSLWDYVDGAMIRRYFDTVSVHFGHPGLVDGRIVDNCFVRDVVDRLLSRGVWRHQIELSIETQGYNTSSYPSMQPILYSELIAKGAPPFSDGHFDSCIYESQQQ</sequence>